<dbReference type="EMBL" id="CP001841">
    <property type="protein sequence ID" value="AEF80931.1"/>
    <property type="molecule type" value="Genomic_DNA"/>
</dbReference>
<name>F5Y9V1_LEAAZ</name>
<evidence type="ECO:0000313" key="1">
    <source>
        <dbReference type="EMBL" id="AEF80931.1"/>
    </source>
</evidence>
<organism evidence="1 2">
    <name type="scientific">Leadbettera azotonutricia (strain ATCC BAA-888 / DSM 13862 / ZAS-9)</name>
    <name type="common">Treponema azotonutricium</name>
    <dbReference type="NCBI Taxonomy" id="545695"/>
    <lineage>
        <taxon>Bacteria</taxon>
        <taxon>Pseudomonadati</taxon>
        <taxon>Spirochaetota</taxon>
        <taxon>Spirochaetia</taxon>
        <taxon>Spirochaetales</taxon>
        <taxon>Breznakiellaceae</taxon>
        <taxon>Leadbettera</taxon>
    </lineage>
</organism>
<sequence length="55" mass="6134">MSGAQYDPASDTETFNPQVCQDDFHCFYSNGKHWGMLHQVKSADGKVTQKVEVLG</sequence>
<proteinExistence type="predicted"/>
<gene>
    <name evidence="1" type="ordered locus">TREAZ_3168</name>
</gene>
<keyword evidence="2" id="KW-1185">Reference proteome</keyword>
<evidence type="ECO:0000313" key="2">
    <source>
        <dbReference type="Proteomes" id="UP000009222"/>
    </source>
</evidence>
<dbReference type="HOGENOM" id="CLU_3031101_0_0_12"/>
<reference evidence="2" key="1">
    <citation type="submission" date="2009-12" db="EMBL/GenBank/DDBJ databases">
        <title>Complete sequence of Treponema azotonutricium strain ZAS-9.</title>
        <authorList>
            <person name="Tetu S.G."/>
            <person name="Matson E."/>
            <person name="Ren Q."/>
            <person name="Seshadri R."/>
            <person name="Elbourne L."/>
            <person name="Hassan K.A."/>
            <person name="Durkin A."/>
            <person name="Radune D."/>
            <person name="Mohamoud Y."/>
            <person name="Shay R."/>
            <person name="Jin S."/>
            <person name="Zhang X."/>
            <person name="Lucey K."/>
            <person name="Ballor N.R."/>
            <person name="Ottesen E."/>
            <person name="Rosenthal R."/>
            <person name="Allen A."/>
            <person name="Leadbetter J.R."/>
            <person name="Paulsen I.T."/>
        </authorList>
    </citation>
    <scope>NUCLEOTIDE SEQUENCE [LARGE SCALE GENOMIC DNA]</scope>
    <source>
        <strain evidence="2">ATCC BAA-888 / DSM 13862 / ZAS-9</strain>
    </source>
</reference>
<dbReference type="KEGG" id="taz:TREAZ_3168"/>
<protein>
    <submittedName>
        <fullName evidence="1">Uncharacterized protein</fullName>
    </submittedName>
</protein>
<dbReference type="RefSeq" id="WP_015712391.1">
    <property type="nucleotide sequence ID" value="NC_015577.1"/>
</dbReference>
<dbReference type="InParanoid" id="F5Y9V1"/>
<reference evidence="1 2" key="2">
    <citation type="journal article" date="2011" name="ISME J.">
        <title>RNA-seq reveals cooperative metabolic interactions between two termite-gut spirochete species in co-culture.</title>
        <authorList>
            <person name="Rosenthal A.Z."/>
            <person name="Matson E.G."/>
            <person name="Eldar A."/>
            <person name="Leadbetter J.R."/>
        </authorList>
    </citation>
    <scope>NUCLEOTIDE SEQUENCE [LARGE SCALE GENOMIC DNA]</scope>
    <source>
        <strain evidence="2">ATCC BAA-888 / DSM 13862 / ZAS-9</strain>
    </source>
</reference>
<dbReference type="AlphaFoldDB" id="F5Y9V1"/>
<accession>F5Y9V1</accession>
<dbReference type="STRING" id="545695.TREAZ_3168"/>
<dbReference type="Proteomes" id="UP000009222">
    <property type="component" value="Chromosome"/>
</dbReference>